<proteinExistence type="predicted"/>
<comment type="caution">
    <text evidence="2">The sequence shown here is derived from an EMBL/GenBank/DDBJ whole genome shotgun (WGS) entry which is preliminary data.</text>
</comment>
<feature type="region of interest" description="Disordered" evidence="1">
    <location>
        <begin position="1"/>
        <end position="71"/>
    </location>
</feature>
<feature type="compositionally biased region" description="Basic and acidic residues" evidence="1">
    <location>
        <begin position="13"/>
        <end position="31"/>
    </location>
</feature>
<dbReference type="EMBL" id="JPOX01000003">
    <property type="protein sequence ID" value="KFX52273.1"/>
    <property type="molecule type" value="Genomic_DNA"/>
</dbReference>
<protein>
    <submittedName>
        <fullName evidence="2">Uncharacterized protein</fullName>
    </submittedName>
</protein>
<gene>
    <name evidence="2" type="ORF">GQ26_0031860</name>
</gene>
<evidence type="ECO:0000313" key="2">
    <source>
        <dbReference type="EMBL" id="KFX52273.1"/>
    </source>
</evidence>
<dbReference type="HOGENOM" id="CLU_059602_0_1_1"/>
<dbReference type="eggNOG" id="ENOG502SDD8">
    <property type="taxonomic scope" value="Eukaryota"/>
</dbReference>
<accession>A0A093Y445</accession>
<feature type="compositionally biased region" description="Polar residues" evidence="1">
    <location>
        <begin position="1"/>
        <end position="12"/>
    </location>
</feature>
<reference evidence="2" key="1">
    <citation type="journal article" date="2014" name="PLoS Genet.">
        <title>Signature Gene Expression Reveals Novel Clues to the Molecular Mechanisms of Dimorphic Transition in Penicillium marneffei.</title>
        <authorList>
            <person name="Yang E."/>
            <person name="Wang G."/>
            <person name="Cai J."/>
            <person name="Woo P.C."/>
            <person name="Lau S.K."/>
            <person name="Yuen K.-Y."/>
            <person name="Chow W.-N."/>
            <person name="Lin X."/>
        </authorList>
    </citation>
    <scope>NUCLEOTIDE SEQUENCE [LARGE SCALE GENOMIC DNA]</scope>
    <source>
        <strain evidence="2">PM1</strain>
    </source>
</reference>
<evidence type="ECO:0000256" key="1">
    <source>
        <dbReference type="SAM" id="MobiDB-lite"/>
    </source>
</evidence>
<feature type="compositionally biased region" description="Low complexity" evidence="1">
    <location>
        <begin position="43"/>
        <end position="58"/>
    </location>
</feature>
<name>A0A093Y445_TALMA</name>
<dbReference type="AlphaFoldDB" id="A0A093Y445"/>
<organism evidence="2">
    <name type="scientific">Talaromyces marneffei PM1</name>
    <dbReference type="NCBI Taxonomy" id="1077442"/>
    <lineage>
        <taxon>Eukaryota</taxon>
        <taxon>Fungi</taxon>
        <taxon>Dikarya</taxon>
        <taxon>Ascomycota</taxon>
        <taxon>Pezizomycotina</taxon>
        <taxon>Eurotiomycetes</taxon>
        <taxon>Eurotiomycetidae</taxon>
        <taxon>Eurotiales</taxon>
        <taxon>Trichocomaceae</taxon>
        <taxon>Talaromyces</taxon>
        <taxon>Talaromyces sect. Talaromyces</taxon>
    </lineage>
</organism>
<sequence>MGWFWGSSNGQEDPTKKLDPELQDYLKKERPTTYTTAVEPSRETPTQSTQTPSQSTDTTTEDKPAVPSASLYPDGRYAHLWKTYKPLAEVEAADNSNTAQRVIDKFKHRKDSVHAAAMENCAIEHEGLTTCFNKGDWISMIKARATMCSDENRKFSRCYTTQAKFLQALGYASSFEYDEEKEERIQMHADKLYHQMLDYENRVAEARAAGQEPPPITSLFNPNTKPVSPNDAKVIPGVEQLPEGIRLPDTLDKLSPHERELEIQSMKAELEQKKMYSEEAAPYIKAQQEAQAKRQERAKSWFGEAIGKWIT</sequence>